<accession>A0A9N9G3Y2</accession>
<proteinExistence type="predicted"/>
<dbReference type="InterPro" id="IPR027417">
    <property type="entry name" value="P-loop_NTPase"/>
</dbReference>
<organism evidence="1 2">
    <name type="scientific">Acaulospora morrowiae</name>
    <dbReference type="NCBI Taxonomy" id="94023"/>
    <lineage>
        <taxon>Eukaryota</taxon>
        <taxon>Fungi</taxon>
        <taxon>Fungi incertae sedis</taxon>
        <taxon>Mucoromycota</taxon>
        <taxon>Glomeromycotina</taxon>
        <taxon>Glomeromycetes</taxon>
        <taxon>Diversisporales</taxon>
        <taxon>Acaulosporaceae</taxon>
        <taxon>Acaulospora</taxon>
    </lineage>
</organism>
<reference evidence="1" key="1">
    <citation type="submission" date="2021-06" db="EMBL/GenBank/DDBJ databases">
        <authorList>
            <person name="Kallberg Y."/>
            <person name="Tangrot J."/>
            <person name="Rosling A."/>
        </authorList>
    </citation>
    <scope>NUCLEOTIDE SEQUENCE</scope>
    <source>
        <strain evidence="1">CL551</strain>
    </source>
</reference>
<evidence type="ECO:0000313" key="1">
    <source>
        <dbReference type="EMBL" id="CAG8578407.1"/>
    </source>
</evidence>
<name>A0A9N9G3Y2_9GLOM</name>
<evidence type="ECO:0000313" key="2">
    <source>
        <dbReference type="Proteomes" id="UP000789342"/>
    </source>
</evidence>
<dbReference type="EMBL" id="CAJVPV010004750">
    <property type="protein sequence ID" value="CAG8578407.1"/>
    <property type="molecule type" value="Genomic_DNA"/>
</dbReference>
<protein>
    <submittedName>
        <fullName evidence="1">1616_t:CDS:1</fullName>
    </submittedName>
</protein>
<dbReference type="AlphaFoldDB" id="A0A9N9G3Y2"/>
<dbReference type="OrthoDB" id="2303713at2759"/>
<sequence length="816" mass="92970">MSFNVAGSSTSVPVIPSSDLPTVEEVREFNAKELSGFLKRRLNDIDNHIDTLTAQELKGSTFLKLTRDDLLSIQVPLGPAKEIVELINDIQGEYPIKKRLIEQWKSYTASDSHSVELPSVIIDMLESNEFVPDLRMNFKTAFQNLHVGQSITLPHLDQEPKHFAKGYQGRTLLVTGQMIDIWDMLSADSDHSIKRVLSGPMGVGKSYISYFLASKAYAEEWPVLYIADASELNVESTEIAAAVICRYFLTLNKDILTAAELKKIVRFASNRNLQQVMITVAEEILDLIKLANRKTLLIVDEHGILFEKEPVPLRIHLLNPLMNLNFWGEHYKFARVIFTGTAHARYEKEIMKNDQYEFWVIYVGPLQSNVFDILLQLHPVLRIQGIKEEAKKITNCVPRVLMYLVEYIKQLNITITDVNCFQQVLKNFENERVDNILLIAQNYYNDLPKTEKTRHYDALTSMFLPSKSVVEFERNFLDLGLIYRYKEGITHYLPLCPSAQKALLKMYMSLDLPENIKNQLRVGRLTGEQFEKALFSQLVCKCNTTIKLNATDLNNNNRNVITLQFNDYDLIKNSQLSLGPGNDKVLGRGFNRYPRFDYMLGPIFIQVSVSDFVTYNSKPSTNIRKAFETMSALAGISLEQINGRNQIEMYLDEMYGPGHSAVIDSQNKFVVTRNGKRVPGFHIVYIRGSPGAPNHSGKVREFPDCIEKQLLERGSTKQSADETNTATTGLTNIATTTIIMAKQKDIHKPNCRVLPKFLLTKIPIPAVKSGPMKLRVLYIAGNPRNVFDQKISKIKKLKGLYRESAWEVEDYQLFLD</sequence>
<feature type="non-terminal residue" evidence="1">
    <location>
        <position position="816"/>
    </location>
</feature>
<dbReference type="Gene3D" id="1.10.150.50">
    <property type="entry name" value="Transcription Factor, Ets-1"/>
    <property type="match status" value="1"/>
</dbReference>
<gene>
    <name evidence="1" type="ORF">AMORRO_LOCUS6794</name>
</gene>
<dbReference type="SUPFAM" id="SSF52540">
    <property type="entry name" value="P-loop containing nucleoside triphosphate hydrolases"/>
    <property type="match status" value="1"/>
</dbReference>
<dbReference type="InterPro" id="IPR013761">
    <property type="entry name" value="SAM/pointed_sf"/>
</dbReference>
<dbReference type="Proteomes" id="UP000789342">
    <property type="component" value="Unassembled WGS sequence"/>
</dbReference>
<keyword evidence="2" id="KW-1185">Reference proteome</keyword>
<comment type="caution">
    <text evidence="1">The sequence shown here is derived from an EMBL/GenBank/DDBJ whole genome shotgun (WGS) entry which is preliminary data.</text>
</comment>